<dbReference type="EMBL" id="JRYO01000183">
    <property type="protein sequence ID" value="KHE91702.1"/>
    <property type="molecule type" value="Genomic_DNA"/>
</dbReference>
<name>A0A0B0EF14_9BACT</name>
<feature type="chain" id="PRO_5002054241" description="Lipoprotein" evidence="2">
    <location>
        <begin position="23"/>
        <end position="336"/>
    </location>
</feature>
<gene>
    <name evidence="3" type="ORF">SCABRO_02553</name>
</gene>
<dbReference type="AlphaFoldDB" id="A0A0B0EF14"/>
<evidence type="ECO:0000256" key="1">
    <source>
        <dbReference type="SAM" id="MobiDB-lite"/>
    </source>
</evidence>
<evidence type="ECO:0000313" key="3">
    <source>
        <dbReference type="EMBL" id="KHE91702.1"/>
    </source>
</evidence>
<feature type="compositionally biased region" description="Low complexity" evidence="1">
    <location>
        <begin position="317"/>
        <end position="330"/>
    </location>
</feature>
<organism evidence="3 4">
    <name type="scientific">Candidatus Scalindua brodae</name>
    <dbReference type="NCBI Taxonomy" id="237368"/>
    <lineage>
        <taxon>Bacteria</taxon>
        <taxon>Pseudomonadati</taxon>
        <taxon>Planctomycetota</taxon>
        <taxon>Candidatus Brocadiia</taxon>
        <taxon>Candidatus Brocadiales</taxon>
        <taxon>Candidatus Scalinduaceae</taxon>
        <taxon>Candidatus Scalindua</taxon>
    </lineage>
</organism>
<feature type="region of interest" description="Disordered" evidence="1">
    <location>
        <begin position="297"/>
        <end position="336"/>
    </location>
</feature>
<feature type="compositionally biased region" description="Basic and acidic residues" evidence="1">
    <location>
        <begin position="302"/>
        <end position="316"/>
    </location>
</feature>
<protein>
    <recommendedName>
        <fullName evidence="5">Lipoprotein</fullName>
    </recommendedName>
</protein>
<accession>A0A0B0EF14</accession>
<sequence length="336" mass="37529">MSTRQRNLCLLLLSCFLIFGGAGCTKEKALALQDLSLKLVKASEKAISDVEKWWSVVSLSGAGLSGKTLDSKVKDYAWILVNNDKPPTFAEINKETDIIRKQLSVDETLEPLAVLKEGIFQINLALKDLDKGHLFATKAVKDLKPYLEMIFKSLANLAIDLDDYIIPNEIIDPEVLSIRKIQKDATMKPELKEFKMADHLRNIVKMKQQNKKLNDEMVASLLLAASYSMDMLDNIDKYDKLSLKDIVNITNEWASLATKLSGGEFSQSEVDNVLKKVNTYATRIGVLDANKMKSEIAQMTKTGEDKKTETTEEKENNNGSETETNTDNTVPVPPPL</sequence>
<proteinExistence type="predicted"/>
<dbReference type="PROSITE" id="PS51257">
    <property type="entry name" value="PROKAR_LIPOPROTEIN"/>
    <property type="match status" value="1"/>
</dbReference>
<dbReference type="Proteomes" id="UP000030652">
    <property type="component" value="Unassembled WGS sequence"/>
</dbReference>
<feature type="signal peptide" evidence="2">
    <location>
        <begin position="1"/>
        <end position="22"/>
    </location>
</feature>
<reference evidence="3 4" key="1">
    <citation type="submission" date="2014-10" db="EMBL/GenBank/DDBJ databases">
        <title>Draft genome of anammox bacterium scalindua brodae, obtained using differential coverage binning of sequence data from two enrichment reactors.</title>
        <authorList>
            <person name="Speth D.R."/>
            <person name="Russ L."/>
            <person name="Kartal B."/>
            <person name="Op den Camp H.J."/>
            <person name="Dutilh B.E."/>
            <person name="Jetten M.S."/>
        </authorList>
    </citation>
    <scope>NUCLEOTIDE SEQUENCE [LARGE SCALE GENOMIC DNA]</scope>
    <source>
        <strain evidence="3">RU1</strain>
    </source>
</reference>
<evidence type="ECO:0000256" key="2">
    <source>
        <dbReference type="SAM" id="SignalP"/>
    </source>
</evidence>
<evidence type="ECO:0000313" key="4">
    <source>
        <dbReference type="Proteomes" id="UP000030652"/>
    </source>
</evidence>
<keyword evidence="2" id="KW-0732">Signal</keyword>
<evidence type="ECO:0008006" key="5">
    <source>
        <dbReference type="Google" id="ProtNLM"/>
    </source>
</evidence>
<comment type="caution">
    <text evidence="3">The sequence shown here is derived from an EMBL/GenBank/DDBJ whole genome shotgun (WGS) entry which is preliminary data.</text>
</comment>